<evidence type="ECO:0000256" key="4">
    <source>
        <dbReference type="ARBA" id="ARBA00023136"/>
    </source>
</evidence>
<proteinExistence type="predicted"/>
<feature type="domain" description="Conserved oligomeric Golgi complex subunit 5 helical" evidence="7">
    <location>
        <begin position="176"/>
        <end position="383"/>
    </location>
</feature>
<evidence type="ECO:0000259" key="6">
    <source>
        <dbReference type="Pfam" id="PF10392"/>
    </source>
</evidence>
<dbReference type="GO" id="GO:0000139">
    <property type="term" value="C:Golgi membrane"/>
    <property type="evidence" value="ECO:0007669"/>
    <property type="project" value="UniProtKB-SubCell"/>
</dbReference>
<comment type="subcellular location">
    <subcellularLocation>
        <location evidence="1">Golgi apparatus membrane</location>
        <topology evidence="1">Peripheral membrane protein</topology>
    </subcellularLocation>
</comment>
<dbReference type="GO" id="GO:0017119">
    <property type="term" value="C:Golgi transport complex"/>
    <property type="evidence" value="ECO:0007669"/>
    <property type="project" value="InterPro"/>
</dbReference>
<organism evidence="8 9">
    <name type="scientific">Branchiostoma belcheri</name>
    <name type="common">Amphioxus</name>
    <dbReference type="NCBI Taxonomy" id="7741"/>
    <lineage>
        <taxon>Eukaryota</taxon>
        <taxon>Metazoa</taxon>
        <taxon>Chordata</taxon>
        <taxon>Cephalochordata</taxon>
        <taxon>Leptocardii</taxon>
        <taxon>Amphioxiformes</taxon>
        <taxon>Branchiostomatidae</taxon>
        <taxon>Branchiostoma</taxon>
    </lineage>
</organism>
<dbReference type="InterPro" id="IPR019465">
    <property type="entry name" value="Cog5"/>
</dbReference>
<keyword evidence="8" id="KW-1185">Reference proteome</keyword>
<evidence type="ECO:0000256" key="3">
    <source>
        <dbReference type="ARBA" id="ARBA00023034"/>
    </source>
</evidence>
<evidence type="ECO:0000256" key="1">
    <source>
        <dbReference type="ARBA" id="ARBA00004395"/>
    </source>
</evidence>
<evidence type="ECO:0000256" key="5">
    <source>
        <dbReference type="SAM" id="Coils"/>
    </source>
</evidence>
<dbReference type="PANTHER" id="PTHR13228:SF3">
    <property type="entry name" value="CONSERVED OLIGOMERIC GOLGI COMPLEX SUBUNIT 5"/>
    <property type="match status" value="1"/>
</dbReference>
<dbReference type="RefSeq" id="XP_019615786.1">
    <property type="nucleotide sequence ID" value="XM_019760227.1"/>
</dbReference>
<accession>A0A6P4YFM5</accession>
<dbReference type="InterPro" id="IPR049176">
    <property type="entry name" value="COG5_N"/>
</dbReference>
<evidence type="ECO:0000259" key="7">
    <source>
        <dbReference type="Pfam" id="PF20649"/>
    </source>
</evidence>
<keyword evidence="5" id="KW-0175">Coiled coil</keyword>
<dbReference type="AlphaFoldDB" id="A0A6P4YFM5"/>
<evidence type="ECO:0000256" key="2">
    <source>
        <dbReference type="ARBA" id="ARBA00020974"/>
    </source>
</evidence>
<keyword evidence="3" id="KW-0333">Golgi apparatus</keyword>
<reference evidence="9" key="1">
    <citation type="submission" date="2025-08" db="UniProtKB">
        <authorList>
            <consortium name="RefSeq"/>
        </authorList>
    </citation>
    <scope>IDENTIFICATION</scope>
    <source>
        <tissue evidence="9">Gonad</tissue>
    </source>
</reference>
<gene>
    <name evidence="9" type="primary">LOC109463409</name>
</gene>
<dbReference type="Proteomes" id="UP000515135">
    <property type="component" value="Unplaced"/>
</dbReference>
<protein>
    <recommendedName>
        <fullName evidence="2">Conserved oligomeric Golgi complex subunit 5</fullName>
    </recommendedName>
</protein>
<name>A0A6P4YFM5_BRABE</name>
<dbReference type="GO" id="GO:0006891">
    <property type="term" value="P:intra-Golgi vesicle-mediated transport"/>
    <property type="evidence" value="ECO:0007669"/>
    <property type="project" value="InterPro"/>
</dbReference>
<feature type="coiled-coil region" evidence="5">
    <location>
        <begin position="81"/>
        <end position="108"/>
    </location>
</feature>
<sequence length="813" mass="90978">MAGQEESELALLRKLEEDEVFRPFLRAEFDAKTHANDVLHHGIAISQQLAKLNEGINLLDRELHSQVVARHEDLLVQATGIESLEGVLQMMQTRITNLQAAVDRIRTKIADPCNKITSRTAQLARLQAACDLLRRIIRILYLSRRLQTQLQGGAREITKAAQSLDELDYLMKGADLTGIEAIEQDRLFIERARRDVEEQTRTMLEQGMQTHNQMQVATALQVFHNLGCLWERVDGVVTQRRDTLQTEVRRALDITTLSQQPTEQGRKTGGPGRAAMPAMGNTAMFRATLWTNLEKLMDHIYAACSQVQHLQTVLSKKRDPVTHVCFMDELRKDGKPPIMHSFWKAITHILTQEFAQVADTSTFLKQAFEGEYPKLLRLYNDLWKRMQQYRANMAAAEDAQGEDLLGIVESAEDDVTDDGQEAAKFDPEQALRTTLSPFEHAYLSRSLSRLFDPINLVFPSSATSTPSHEELDGIIKAISSELNVASVDIGLSIVVAKNVAKTLQLYCAKSEQLLSNDEDITMITTGQNPNIAVVNSLYQLHQSVSKVLATVTTLPPPATQTIQNALKDIAALMNSSLEPMLKSISKSIEAIILSMHHEDFSGPVQDGGTPDASSSGFMRELQDFIARVGTDCVPKFECREFVMESLQPVACRTVELFVRHAGLVRPLGEGGKMRLAADFAQVESALTPFCRRISDLGKPYRLLRALRPLLFQSTDHVASSSALGEVIPYSAALHYLFSRGPPELKSPYEVTRWTIPQYSQWLDEHPSEKERLHFLKGTLEAYVQAVRARQGREFAPIYPIMLQMLQKGVEAAG</sequence>
<dbReference type="OrthoDB" id="18786at2759"/>
<evidence type="ECO:0000313" key="8">
    <source>
        <dbReference type="Proteomes" id="UP000515135"/>
    </source>
</evidence>
<dbReference type="Pfam" id="PF20649">
    <property type="entry name" value="COG5_C"/>
    <property type="match status" value="1"/>
</dbReference>
<evidence type="ECO:0000313" key="9">
    <source>
        <dbReference type="RefSeq" id="XP_019615786.1"/>
    </source>
</evidence>
<dbReference type="PANTHER" id="PTHR13228">
    <property type="entry name" value="CONSERVED OLIGOMERIC GOLGI COMPLEX COMPONENT 5"/>
    <property type="match status" value="1"/>
</dbReference>
<keyword evidence="4" id="KW-0472">Membrane</keyword>
<dbReference type="InterPro" id="IPR048485">
    <property type="entry name" value="COG5_helical"/>
</dbReference>
<feature type="domain" description="Conserved oligomeric Golgi complex subunit 5 N-terminal" evidence="6">
    <location>
        <begin position="23"/>
        <end position="146"/>
    </location>
</feature>
<dbReference type="Pfam" id="PF10392">
    <property type="entry name" value="COG5_N"/>
    <property type="match status" value="1"/>
</dbReference>
<dbReference type="KEGG" id="bbel:109463409"/>
<dbReference type="GeneID" id="109463409"/>